<gene>
    <name evidence="1" type="primary">Hypp8816</name>
    <name evidence="1" type="ORF">BLAG_LOCUS11055</name>
</gene>
<sequence>MTAPDKLDNLSRYKKGRPTYDRPLYHADPHILDSEDIASSAVPKPLTKRPLRHVQNEEMRFTFTAPDTTLAMPGQTDLFIASTCNHFMGQEAEVTLVLLNNPAWNVQDGVVYFYVTDSPEKTLNDSNAVLCSNNVEGEAPTARCIVPDVSCSELYVYTRAGDVFGIAYSVTVEFRQPNDTNKFIKEKPKKISARHFPIHVKDDCVHHLVQSVSLRAPLELVSLTSAQMTIPFCPNSEQENLLSLETSVLSLSGLSAYTQYACLKTPCEVDSPNVIASNPEQRPLNSLRLESMCDKHTSLTVLVHCWGGEQEAGVGDYVGKFNFAAGLNMKSPTRAVAKKPMY</sequence>
<evidence type="ECO:0000313" key="1">
    <source>
        <dbReference type="EMBL" id="CAH1250212.1"/>
    </source>
</evidence>
<protein>
    <submittedName>
        <fullName evidence="1">Hypp8816 protein</fullName>
    </submittedName>
</protein>
<organism evidence="1 2">
    <name type="scientific">Branchiostoma lanceolatum</name>
    <name type="common">Common lancelet</name>
    <name type="synonym">Amphioxus lanceolatum</name>
    <dbReference type="NCBI Taxonomy" id="7740"/>
    <lineage>
        <taxon>Eukaryota</taxon>
        <taxon>Metazoa</taxon>
        <taxon>Chordata</taxon>
        <taxon>Cephalochordata</taxon>
        <taxon>Leptocardii</taxon>
        <taxon>Amphioxiformes</taxon>
        <taxon>Branchiostomatidae</taxon>
        <taxon>Branchiostoma</taxon>
    </lineage>
</organism>
<dbReference type="Proteomes" id="UP000838412">
    <property type="component" value="Chromosome 18"/>
</dbReference>
<proteinExistence type="predicted"/>
<name>A0A8K0EEP8_BRALA</name>
<dbReference type="OrthoDB" id="10000873at2759"/>
<keyword evidence="2" id="KW-1185">Reference proteome</keyword>
<accession>A0A8K0EEP8</accession>
<reference evidence="1" key="1">
    <citation type="submission" date="2022-01" db="EMBL/GenBank/DDBJ databases">
        <authorList>
            <person name="Braso-Vives M."/>
        </authorList>
    </citation>
    <scope>NUCLEOTIDE SEQUENCE</scope>
</reference>
<dbReference type="AlphaFoldDB" id="A0A8K0EEP8"/>
<evidence type="ECO:0000313" key="2">
    <source>
        <dbReference type="Proteomes" id="UP000838412"/>
    </source>
</evidence>
<dbReference type="EMBL" id="OV696703">
    <property type="protein sequence ID" value="CAH1250212.1"/>
    <property type="molecule type" value="Genomic_DNA"/>
</dbReference>